<dbReference type="Gene3D" id="2.30.29.30">
    <property type="entry name" value="Pleckstrin-homology domain (PH domain)/Phosphotyrosine-binding domain (PTB)"/>
    <property type="match status" value="1"/>
</dbReference>
<protein>
    <submittedName>
        <fullName evidence="1">Uncharacterized protein</fullName>
    </submittedName>
</protein>
<evidence type="ECO:0000313" key="1">
    <source>
        <dbReference type="Ensembl" id="ENSPSTP00000007937.1"/>
    </source>
</evidence>
<dbReference type="InterPro" id="IPR011993">
    <property type="entry name" value="PH-like_dom_sf"/>
</dbReference>
<keyword evidence="2" id="KW-1185">Reference proteome</keyword>
<accession>A0A8C9EZE9</accession>
<dbReference type="AlphaFoldDB" id="A0A8C9EZE9"/>
<sequence>QCKGTGSCFLVMGEQIGPPSRPSSPNPQERVVKCGWLKKQRSIMKNWQQRSVAFLMKKSSCRKLIA</sequence>
<proteinExistence type="predicted"/>
<dbReference type="Ensembl" id="ENSPSTT00000020773.1">
    <property type="protein sequence ID" value="ENSPSTP00000019820.1"/>
    <property type="gene ID" value="ENSPSTG00000014343.1"/>
</dbReference>
<organism evidence="1 2">
    <name type="scientific">Pavo cristatus</name>
    <name type="common">Indian peafowl</name>
    <name type="synonym">Blue peafowl</name>
    <dbReference type="NCBI Taxonomy" id="9049"/>
    <lineage>
        <taxon>Eukaryota</taxon>
        <taxon>Metazoa</taxon>
        <taxon>Chordata</taxon>
        <taxon>Craniata</taxon>
        <taxon>Vertebrata</taxon>
        <taxon>Euteleostomi</taxon>
        <taxon>Archelosauria</taxon>
        <taxon>Archosauria</taxon>
        <taxon>Dinosauria</taxon>
        <taxon>Saurischia</taxon>
        <taxon>Theropoda</taxon>
        <taxon>Coelurosauria</taxon>
        <taxon>Aves</taxon>
        <taxon>Neognathae</taxon>
        <taxon>Galloanserae</taxon>
        <taxon>Galliformes</taxon>
        <taxon>Phasianidae</taxon>
        <taxon>Phasianinae</taxon>
        <taxon>Pavo</taxon>
    </lineage>
</organism>
<name>A0A8C9EZE9_PAVCR</name>
<evidence type="ECO:0000313" key="2">
    <source>
        <dbReference type="Proteomes" id="UP000694428"/>
    </source>
</evidence>
<dbReference type="SUPFAM" id="SSF50729">
    <property type="entry name" value="PH domain-like"/>
    <property type="match status" value="1"/>
</dbReference>
<dbReference type="Proteomes" id="UP000694428">
    <property type="component" value="Unplaced"/>
</dbReference>
<reference evidence="1" key="1">
    <citation type="submission" date="2025-05" db="UniProtKB">
        <authorList>
            <consortium name="Ensembl"/>
        </authorList>
    </citation>
    <scope>IDENTIFICATION</scope>
</reference>
<dbReference type="Ensembl" id="ENSPSTT00000008317.1">
    <property type="protein sequence ID" value="ENSPSTP00000007937.1"/>
    <property type="gene ID" value="ENSPSTG00000005593.1"/>
</dbReference>